<evidence type="ECO:0000256" key="1">
    <source>
        <dbReference type="ARBA" id="ARBA00002281"/>
    </source>
</evidence>
<keyword evidence="6" id="KW-0472">Membrane</keyword>
<comment type="function">
    <text evidence="1">Involved in auxin transport. Regulator of the auxin signaling pathway.</text>
</comment>
<dbReference type="EMBL" id="MNCJ02000319">
    <property type="protein sequence ID" value="KAF5807926.1"/>
    <property type="molecule type" value="Genomic_DNA"/>
</dbReference>
<reference evidence="10" key="2">
    <citation type="submission" date="2017-02" db="EMBL/GenBank/DDBJ databases">
        <title>Sunflower complete genome.</title>
        <authorList>
            <person name="Langlade N."/>
            <person name="Munos S."/>
        </authorList>
    </citation>
    <scope>NUCLEOTIDE SEQUENCE [LARGE SCALE GENOMIC DNA]</scope>
    <source>
        <tissue evidence="10">Leaves</tissue>
    </source>
</reference>
<dbReference type="InParanoid" id="A0A251UUB3"/>
<accession>A0A251UUB3</accession>
<organism evidence="10 11">
    <name type="scientific">Helianthus annuus</name>
    <name type="common">Common sunflower</name>
    <dbReference type="NCBI Taxonomy" id="4232"/>
    <lineage>
        <taxon>Eukaryota</taxon>
        <taxon>Viridiplantae</taxon>
        <taxon>Streptophyta</taxon>
        <taxon>Embryophyta</taxon>
        <taxon>Tracheophyta</taxon>
        <taxon>Spermatophyta</taxon>
        <taxon>Magnoliopsida</taxon>
        <taxon>eudicotyledons</taxon>
        <taxon>Gunneridae</taxon>
        <taxon>Pentapetalae</taxon>
        <taxon>asterids</taxon>
        <taxon>campanulids</taxon>
        <taxon>Asterales</taxon>
        <taxon>Asteraceae</taxon>
        <taxon>Asteroideae</taxon>
        <taxon>Heliantheae alliance</taxon>
        <taxon>Heliantheae</taxon>
        <taxon>Helianthus</taxon>
    </lineage>
</organism>
<dbReference type="Gramene" id="mRNA:HanXRQr2_Chr04g0139571">
    <property type="protein sequence ID" value="CDS:HanXRQr2_Chr04g0139571.1"/>
    <property type="gene ID" value="HanXRQr2_Chr04g0139571"/>
</dbReference>
<keyword evidence="5" id="KW-1003">Cell membrane</keyword>
<reference evidence="9" key="3">
    <citation type="submission" date="2020-06" db="EMBL/GenBank/DDBJ databases">
        <title>Helianthus annuus Genome sequencing and assembly Release 2.</title>
        <authorList>
            <person name="Gouzy J."/>
            <person name="Langlade N."/>
            <person name="Munos S."/>
        </authorList>
    </citation>
    <scope>NUCLEOTIDE SEQUENCE</scope>
    <source>
        <tissue evidence="9">Leaves</tissue>
    </source>
</reference>
<comment type="subcellular location">
    <subcellularLocation>
        <location evidence="2">Cell membrane</location>
    </subcellularLocation>
</comment>
<keyword evidence="11" id="KW-1185">Reference proteome</keyword>
<evidence type="ECO:0000256" key="6">
    <source>
        <dbReference type="ARBA" id="ARBA00023136"/>
    </source>
</evidence>
<protein>
    <recommendedName>
        <fullName evidence="12">Protein BIG GRAIN 1-like B</fullName>
    </recommendedName>
</protein>
<evidence type="ECO:0008006" key="12">
    <source>
        <dbReference type="Google" id="ProtNLM"/>
    </source>
</evidence>
<feature type="region of interest" description="Disordered" evidence="8">
    <location>
        <begin position="75"/>
        <end position="94"/>
    </location>
</feature>
<dbReference type="PANTHER" id="PTHR33541:SF28">
    <property type="entry name" value="PROTEIN BIG GRAIN 1-LIKE A"/>
    <property type="match status" value="1"/>
</dbReference>
<name>A0A251UUB3_HELAN</name>
<dbReference type="GO" id="GO:0009734">
    <property type="term" value="P:auxin-activated signaling pathway"/>
    <property type="evidence" value="ECO:0007669"/>
    <property type="project" value="UniProtKB-KW"/>
</dbReference>
<evidence type="ECO:0000313" key="11">
    <source>
        <dbReference type="Proteomes" id="UP000215914"/>
    </source>
</evidence>
<dbReference type="PANTHER" id="PTHR33541">
    <property type="entry name" value="PROTEIN BIG GRAIN 1-LIKE A-RELATED"/>
    <property type="match status" value="1"/>
</dbReference>
<dbReference type="Proteomes" id="UP000215914">
    <property type="component" value="Chromosome 4"/>
</dbReference>
<sequence length="353" mass="39987">MDASPSASTRFKNNLTFSSTLLDDIYRSIDQQSTVCTQTSRKKHTKSVGNRCFQHDDDDHEHRASLFQKLKQNKARETPVIVRSSSSTTDPVKTSMKCKRDSFCFNSNPRNINASKPESKHKHKHDEFIKLHDEFIKQEKQRNVYGHDDVRGARTDKREGSFVNTKSKVLKMYSDLKKMKQPISPGGRLTTFLNSLFVTGNSKRCDTSVVTTTGGMSRLDRKSNSVNKSTTCSSISSPSRSCLTNTTTSFRGNGFGENLMNKGVKLNLSDENNCVSEAGRSLLRKYRKKVECEMDYVEDEEDECDDGKSDSSSDLFELDNLSPVRIRNDQEELPLYATTNLHANRPIVNNLFM</sequence>
<proteinExistence type="inferred from homology"/>
<keyword evidence="4" id="KW-0813">Transport</keyword>
<dbReference type="GO" id="GO:0005886">
    <property type="term" value="C:plasma membrane"/>
    <property type="evidence" value="ECO:0007669"/>
    <property type="project" value="UniProtKB-SubCell"/>
</dbReference>
<dbReference type="AlphaFoldDB" id="A0A251UUB3"/>
<dbReference type="InterPro" id="IPR039621">
    <property type="entry name" value="BG1-like"/>
</dbReference>
<evidence type="ECO:0000313" key="9">
    <source>
        <dbReference type="EMBL" id="KAF5807926.1"/>
    </source>
</evidence>
<evidence type="ECO:0000313" key="10">
    <source>
        <dbReference type="EMBL" id="OTG26960.1"/>
    </source>
</evidence>
<evidence type="ECO:0000256" key="4">
    <source>
        <dbReference type="ARBA" id="ARBA00022448"/>
    </source>
</evidence>
<evidence type="ECO:0000256" key="5">
    <source>
        <dbReference type="ARBA" id="ARBA00022475"/>
    </source>
</evidence>
<dbReference type="EMBL" id="CM007893">
    <property type="protein sequence ID" value="OTG26960.1"/>
    <property type="molecule type" value="Genomic_DNA"/>
</dbReference>
<evidence type="ECO:0000256" key="3">
    <source>
        <dbReference type="ARBA" id="ARBA00010067"/>
    </source>
</evidence>
<reference evidence="9 11" key="1">
    <citation type="journal article" date="2017" name="Nature">
        <title>The sunflower genome provides insights into oil metabolism, flowering and Asterid evolution.</title>
        <authorList>
            <person name="Badouin H."/>
            <person name="Gouzy J."/>
            <person name="Grassa C.J."/>
            <person name="Murat F."/>
            <person name="Staton S.E."/>
            <person name="Cottret L."/>
            <person name="Lelandais-Briere C."/>
            <person name="Owens G.L."/>
            <person name="Carrere S."/>
            <person name="Mayjonade B."/>
            <person name="Legrand L."/>
            <person name="Gill N."/>
            <person name="Kane N.C."/>
            <person name="Bowers J.E."/>
            <person name="Hubner S."/>
            <person name="Bellec A."/>
            <person name="Berard A."/>
            <person name="Berges H."/>
            <person name="Blanchet N."/>
            <person name="Boniface M.C."/>
            <person name="Brunel D."/>
            <person name="Catrice O."/>
            <person name="Chaidir N."/>
            <person name="Claudel C."/>
            <person name="Donnadieu C."/>
            <person name="Faraut T."/>
            <person name="Fievet G."/>
            <person name="Helmstetter N."/>
            <person name="King M."/>
            <person name="Knapp S.J."/>
            <person name="Lai Z."/>
            <person name="Le Paslier M.C."/>
            <person name="Lippi Y."/>
            <person name="Lorenzon L."/>
            <person name="Mandel J.R."/>
            <person name="Marage G."/>
            <person name="Marchand G."/>
            <person name="Marquand E."/>
            <person name="Bret-Mestries E."/>
            <person name="Morien E."/>
            <person name="Nambeesan S."/>
            <person name="Nguyen T."/>
            <person name="Pegot-Espagnet P."/>
            <person name="Pouilly N."/>
            <person name="Raftis F."/>
            <person name="Sallet E."/>
            <person name="Schiex T."/>
            <person name="Thomas J."/>
            <person name="Vandecasteele C."/>
            <person name="Vares D."/>
            <person name="Vear F."/>
            <person name="Vautrin S."/>
            <person name="Crespi M."/>
            <person name="Mangin B."/>
            <person name="Burke J.M."/>
            <person name="Salse J."/>
            <person name="Munos S."/>
            <person name="Vincourt P."/>
            <person name="Rieseberg L.H."/>
            <person name="Langlade N.B."/>
        </authorList>
    </citation>
    <scope>NUCLEOTIDE SEQUENCE [LARGE SCALE GENOMIC DNA]</scope>
    <source>
        <strain evidence="11">cv. SF193</strain>
        <tissue evidence="9">Leaves</tissue>
    </source>
</reference>
<comment type="similarity">
    <text evidence="3">Belongs to the BIG GRAIN 1 (BG1) plant protein family.</text>
</comment>
<keyword evidence="7" id="KW-0927">Auxin signaling pathway</keyword>
<evidence type="ECO:0000256" key="2">
    <source>
        <dbReference type="ARBA" id="ARBA00004236"/>
    </source>
</evidence>
<gene>
    <name evidence="10" type="ORF">HannXRQ_Chr04g0094821</name>
    <name evidence="9" type="ORF">HanXRQr2_Chr04g0139571</name>
</gene>
<evidence type="ECO:0000256" key="7">
    <source>
        <dbReference type="ARBA" id="ARBA00023294"/>
    </source>
</evidence>
<feature type="compositionally biased region" description="Polar residues" evidence="8">
    <location>
        <begin position="83"/>
        <end position="92"/>
    </location>
</feature>
<evidence type="ECO:0000256" key="8">
    <source>
        <dbReference type="SAM" id="MobiDB-lite"/>
    </source>
</evidence>